<evidence type="ECO:0000313" key="1">
    <source>
        <dbReference type="EMBL" id="GAQ47345.1"/>
    </source>
</evidence>
<dbReference type="AlphaFoldDB" id="A0A117E435"/>
<name>A0A117E435_ASPNG</name>
<proteinExistence type="predicted"/>
<dbReference type="VEuPathDB" id="FungiDB:ATCC64974_91540"/>
<dbReference type="Proteomes" id="UP000068243">
    <property type="component" value="Unassembled WGS sequence"/>
</dbReference>
<organism evidence="1 2">
    <name type="scientific">Aspergillus niger</name>
    <dbReference type="NCBI Taxonomy" id="5061"/>
    <lineage>
        <taxon>Eukaryota</taxon>
        <taxon>Fungi</taxon>
        <taxon>Dikarya</taxon>
        <taxon>Ascomycota</taxon>
        <taxon>Pezizomycotina</taxon>
        <taxon>Eurotiomycetes</taxon>
        <taxon>Eurotiomycetidae</taxon>
        <taxon>Eurotiales</taxon>
        <taxon>Aspergillaceae</taxon>
        <taxon>Aspergillus</taxon>
        <taxon>Aspergillus subgen. Circumdati</taxon>
    </lineage>
</organism>
<accession>A0A117E435</accession>
<dbReference type="EMBL" id="BCMY01000028">
    <property type="protein sequence ID" value="GAQ47345.1"/>
    <property type="molecule type" value="Genomic_DNA"/>
</dbReference>
<protein>
    <submittedName>
        <fullName evidence="1">Uncharacterized protein</fullName>
    </submittedName>
</protein>
<dbReference type="VEuPathDB" id="FungiDB:ASPNIDRAFT2_1154388"/>
<reference evidence="2" key="1">
    <citation type="journal article" date="2016" name="Genome Announc.">
        <title>Draft genome sequence of Aspergillus niger strain An76.</title>
        <authorList>
            <person name="Gong W."/>
            <person name="Cheng Z."/>
            <person name="Zhang H."/>
            <person name="Liu L."/>
            <person name="Gao P."/>
            <person name="Wang L."/>
        </authorList>
    </citation>
    <scope>NUCLEOTIDE SEQUENCE [LARGE SCALE GENOMIC DNA]</scope>
    <source>
        <strain evidence="2">An76</strain>
    </source>
</reference>
<sequence length="272" mass="30268">MPNAPPQGTLVLNAQDLVLQALPTLQIGPGHTTSSAIHKVSFTGKMRPWDNFVSDVESLCNAFQWKGNRVANTDSAPLPHHLSREQISVGDETGAQGRFHQNVGQVMGGVFLSEGLDIKFGDFKSCVLDEVYNRVPDSVMRRAAGSPLAVGEMKSPWVSSHRIRDTLLAGKEFMFRRLIGQIARYMRDLKLKYAYLSNYEEAMFFCQNDPLGAHQTELLYSDVIDFSNRAVTGSSVTIRQCFFYVGVCAAQQPNHTTSESRTTGWVKDMVMK</sequence>
<dbReference type="OMA" id="CMYGFLS"/>
<comment type="caution">
    <text evidence="1">The sequence shown here is derived from an EMBL/GenBank/DDBJ whole genome shotgun (WGS) entry which is preliminary data.</text>
</comment>
<evidence type="ECO:0000313" key="2">
    <source>
        <dbReference type="Proteomes" id="UP000068243"/>
    </source>
</evidence>
<gene>
    <name evidence="1" type="ORF">ABL_10006</name>
</gene>
<dbReference type="OrthoDB" id="2156052at2759"/>